<evidence type="ECO:0000313" key="2">
    <source>
        <dbReference type="Proteomes" id="UP000738431"/>
    </source>
</evidence>
<dbReference type="GO" id="GO:0032259">
    <property type="term" value="P:methylation"/>
    <property type="evidence" value="ECO:0007669"/>
    <property type="project" value="UniProtKB-KW"/>
</dbReference>
<dbReference type="EC" id="2.1.1.-" evidence="1"/>
<evidence type="ECO:0000313" key="1">
    <source>
        <dbReference type="EMBL" id="WRQ85873.1"/>
    </source>
</evidence>
<dbReference type="EMBL" id="CP139781">
    <property type="protein sequence ID" value="WRQ85873.1"/>
    <property type="molecule type" value="Genomic_DNA"/>
</dbReference>
<reference evidence="1 2" key="1">
    <citation type="submission" date="2021-08" db="EMBL/GenBank/DDBJ databases">
        <authorList>
            <person name="Zhang D."/>
            <person name="Zhang A."/>
            <person name="Wang L."/>
        </authorList>
    </citation>
    <scope>NUCLEOTIDE SEQUENCE [LARGE SCALE GENOMIC DNA]</scope>
    <source>
        <strain evidence="1 2">WL0086</strain>
    </source>
</reference>
<reference evidence="1 2" key="2">
    <citation type="submission" date="2023-12" db="EMBL/GenBank/DDBJ databases">
        <title>Description of an unclassified Opitutus bacterium of Verrucomicrobiota.</title>
        <authorList>
            <person name="Zhang D.-F."/>
        </authorList>
    </citation>
    <scope>NUCLEOTIDE SEQUENCE [LARGE SCALE GENOMIC DNA]</scope>
    <source>
        <strain evidence="1 2">WL0086</strain>
    </source>
</reference>
<dbReference type="Proteomes" id="UP000738431">
    <property type="component" value="Chromosome"/>
</dbReference>
<dbReference type="SUPFAM" id="SSF53335">
    <property type="entry name" value="S-adenosyl-L-methionine-dependent methyltransferases"/>
    <property type="match status" value="1"/>
</dbReference>
<dbReference type="RefSeq" id="WP_221032691.1">
    <property type="nucleotide sequence ID" value="NZ_CP139781.1"/>
</dbReference>
<keyword evidence="2" id="KW-1185">Reference proteome</keyword>
<dbReference type="PROSITE" id="PS51678">
    <property type="entry name" value="SAM_MT_PRMT"/>
    <property type="match status" value="1"/>
</dbReference>
<dbReference type="Pfam" id="PF06325">
    <property type="entry name" value="PrmA"/>
    <property type="match status" value="1"/>
</dbReference>
<dbReference type="Gene3D" id="3.40.50.150">
    <property type="entry name" value="Vaccinia Virus protein VP39"/>
    <property type="match status" value="1"/>
</dbReference>
<dbReference type="PANTHER" id="PTHR11006">
    <property type="entry name" value="PROTEIN ARGININE N-METHYLTRANSFERASE"/>
    <property type="match status" value="1"/>
</dbReference>
<keyword evidence="1" id="KW-0808">Transferase</keyword>
<dbReference type="InterPro" id="IPR029063">
    <property type="entry name" value="SAM-dependent_MTases_sf"/>
</dbReference>
<gene>
    <name evidence="1" type="ORF">K1X11_013755</name>
</gene>
<accession>A0ABZ1C2E2</accession>
<dbReference type="InterPro" id="IPR025799">
    <property type="entry name" value="Arg_MeTrfase"/>
</dbReference>
<dbReference type="Gene3D" id="2.70.160.11">
    <property type="entry name" value="Hnrnp arginine n-methyltransferase1"/>
    <property type="match status" value="1"/>
</dbReference>
<dbReference type="GO" id="GO:0008168">
    <property type="term" value="F:methyltransferase activity"/>
    <property type="evidence" value="ECO:0007669"/>
    <property type="project" value="UniProtKB-KW"/>
</dbReference>
<dbReference type="PANTHER" id="PTHR11006:SF4">
    <property type="entry name" value="PROTEIN ARGININE N-METHYLTRANSFERASE 7"/>
    <property type="match status" value="1"/>
</dbReference>
<keyword evidence="1" id="KW-0489">Methyltransferase</keyword>
<dbReference type="CDD" id="cd02440">
    <property type="entry name" value="AdoMet_MTases"/>
    <property type="match status" value="1"/>
</dbReference>
<protein>
    <submittedName>
        <fullName evidence="1">Class I SAM-dependent methyltransferase</fullName>
        <ecNumber evidence="1">2.1.1.-</ecNumber>
    </submittedName>
</protein>
<sequence>MSVSFWSAVRGGLSWLGRRVYSTPWLSGWVYAPEPPRNPEAEYREFNGWYFGMIDQQERMLADGPRMDFYHALIERGVKPGDHVIDLGTGTGVLAAWASRAGAERVWALDHSNILDTARTVAAANGIERVEWVAQHSTDFKLEEKVDLIVHEQMGDYLFDESMVTNVCDLRDRLLKPGGRILPSRFAWFCEPVMLHPERRVPMVWEINSHGYDYSCLRAEKPDEREYYRWASCDLGVVDRFVGTPEPALRLDLETIAGVMALPRTLLLQRPVAEAGQIDGLAVYFEVEADGGLRLSSGPRDLGRAPHWAYRILRTDTMLVQAGDVVMIELEVGRWENPDSWEWSVWVEDSA</sequence>
<proteinExistence type="predicted"/>
<organism evidence="1 2">
    <name type="scientific">Actomonas aquatica</name>
    <dbReference type="NCBI Taxonomy" id="2866162"/>
    <lineage>
        <taxon>Bacteria</taxon>
        <taxon>Pseudomonadati</taxon>
        <taxon>Verrucomicrobiota</taxon>
        <taxon>Opitutia</taxon>
        <taxon>Opitutales</taxon>
        <taxon>Opitutaceae</taxon>
        <taxon>Actomonas</taxon>
    </lineage>
</organism>
<name>A0ABZ1C2E2_9BACT</name>